<reference evidence="1 2" key="1">
    <citation type="submission" date="2016-11" db="EMBL/GenBank/DDBJ databases">
        <title>The macronuclear genome of Stentor coeruleus: a giant cell with tiny introns.</title>
        <authorList>
            <person name="Slabodnick M."/>
            <person name="Ruby J.G."/>
            <person name="Reiff S.B."/>
            <person name="Swart E.C."/>
            <person name="Gosai S."/>
            <person name="Prabakaran S."/>
            <person name="Witkowska E."/>
            <person name="Larue G.E."/>
            <person name="Fisher S."/>
            <person name="Freeman R.M."/>
            <person name="Gunawardena J."/>
            <person name="Chu W."/>
            <person name="Stover N.A."/>
            <person name="Gregory B.D."/>
            <person name="Nowacki M."/>
            <person name="Derisi J."/>
            <person name="Roy S.W."/>
            <person name="Marshall W.F."/>
            <person name="Sood P."/>
        </authorList>
    </citation>
    <scope>NUCLEOTIDE SEQUENCE [LARGE SCALE GENOMIC DNA]</scope>
    <source>
        <strain evidence="1">WM001</strain>
    </source>
</reference>
<keyword evidence="2" id="KW-1185">Reference proteome</keyword>
<dbReference type="EMBL" id="MPUH01001203">
    <property type="protein sequence ID" value="OMJ69400.1"/>
    <property type="molecule type" value="Genomic_DNA"/>
</dbReference>
<evidence type="ECO:0000313" key="2">
    <source>
        <dbReference type="Proteomes" id="UP000187209"/>
    </source>
</evidence>
<proteinExistence type="predicted"/>
<name>A0A1R2AYF3_9CILI</name>
<gene>
    <name evidence="1" type="ORF">SteCoe_32883</name>
</gene>
<dbReference type="AlphaFoldDB" id="A0A1R2AYF3"/>
<evidence type="ECO:0000313" key="1">
    <source>
        <dbReference type="EMBL" id="OMJ69400.1"/>
    </source>
</evidence>
<organism evidence="1 2">
    <name type="scientific">Stentor coeruleus</name>
    <dbReference type="NCBI Taxonomy" id="5963"/>
    <lineage>
        <taxon>Eukaryota</taxon>
        <taxon>Sar</taxon>
        <taxon>Alveolata</taxon>
        <taxon>Ciliophora</taxon>
        <taxon>Postciliodesmatophora</taxon>
        <taxon>Heterotrichea</taxon>
        <taxon>Heterotrichida</taxon>
        <taxon>Stentoridae</taxon>
        <taxon>Stentor</taxon>
    </lineage>
</organism>
<sequence length="647" mass="76276">MEDILKDSHKDRAEFSLKEKIIDSIKESKQISLEDNIKYLPENRKEDSHEDRIRNSPEVRTKHEIKERIDVLNEDKIKDPLEERMQTIQELEEFSDNFPEIEFGISDEELCSKLLDPVKGLFLSVFYISIKKKEKFSYQNLYIYILCLENLIKFNLVSHELVGSEIEILLRKVHFFAFQAIENEIDFAAHKNELDNCINHFRSFLSNYPELINDCNEKHSILYNLSNCIWQISNIIRETYRLRSDFKYFFSWKSKIIQSLKAIKNFDGYQEICLFDSTCILLANYLKNIFKNTEKYDDIIGFMSSIFRPIVLDQALALASKIDKKFFSLLIQKIKENQETQNEYNYRKTPSQTLPNIQELLCLGLYNLVKISLANGFKAAFAYYYKKYGKQENFNLCSLIRHIDELPEQIQYFIAEILTKLRKTEINWFYFIIEKVQKNLSFESINQEWATDFVQLASSPPYCSILNKFKQDQNANLRDILERITSKIVLMELPEKVYGRTFYNNSIVLKLFIENEGNKGATFVIYLHELAHYLQRSQSDTIGASQSPKSDKNFGFQEGGYLIEKEIFGSCLYYITVEAADYIVSMQVDQDHDQFLNIFNEKNKIIVERSEFAEVKKFINLHRSSNRILLGECGSRFSNIRRKPNKN</sequence>
<protein>
    <submittedName>
        <fullName evidence="1">Uncharacterized protein</fullName>
    </submittedName>
</protein>
<dbReference type="Proteomes" id="UP000187209">
    <property type="component" value="Unassembled WGS sequence"/>
</dbReference>
<comment type="caution">
    <text evidence="1">The sequence shown here is derived from an EMBL/GenBank/DDBJ whole genome shotgun (WGS) entry which is preliminary data.</text>
</comment>
<accession>A0A1R2AYF3</accession>